<dbReference type="EMBL" id="JBHTJP010000032">
    <property type="protein sequence ID" value="MFD0975658.1"/>
    <property type="molecule type" value="Genomic_DNA"/>
</dbReference>
<proteinExistence type="predicted"/>
<comment type="caution">
    <text evidence="1">The sequence shown here is derived from an EMBL/GenBank/DDBJ whole genome shotgun (WGS) entry which is preliminary data.</text>
</comment>
<dbReference type="Proteomes" id="UP001597100">
    <property type="component" value="Unassembled WGS sequence"/>
</dbReference>
<sequence length="159" mass="16882">MSILFFFYGSIVYSQTQATATFTASVTIIEPIGITNTSNMNFAALDAKDGGTVILTPENDRITTGGIELADGAMVSAASFKVTGENGYSFSLSLPKGEYFLSDGTETVVIKDFTSNFQESTISSTTPEIKVGATLDVKAGQRPGNYKTLTSIPVTVNYN</sequence>
<gene>
    <name evidence="1" type="ORF">ACFQ1G_02535</name>
</gene>
<dbReference type="InterPro" id="IPR025514">
    <property type="entry name" value="DUF4402"/>
</dbReference>
<accession>A0ABW3ID24</accession>
<evidence type="ECO:0000313" key="2">
    <source>
        <dbReference type="Proteomes" id="UP001597100"/>
    </source>
</evidence>
<name>A0ABW3ID24_9FLAO</name>
<protein>
    <submittedName>
        <fullName evidence="1">DUF4402 domain-containing protein</fullName>
    </submittedName>
</protein>
<keyword evidence="2" id="KW-1185">Reference proteome</keyword>
<dbReference type="RefSeq" id="WP_380736700.1">
    <property type="nucleotide sequence ID" value="NZ_JBHTJP010000032.1"/>
</dbReference>
<evidence type="ECO:0000313" key="1">
    <source>
        <dbReference type="EMBL" id="MFD0975658.1"/>
    </source>
</evidence>
<reference evidence="2" key="1">
    <citation type="journal article" date="2019" name="Int. J. Syst. Evol. Microbiol.">
        <title>The Global Catalogue of Microorganisms (GCM) 10K type strain sequencing project: providing services to taxonomists for standard genome sequencing and annotation.</title>
        <authorList>
            <consortium name="The Broad Institute Genomics Platform"/>
            <consortium name="The Broad Institute Genome Sequencing Center for Infectious Disease"/>
            <person name="Wu L."/>
            <person name="Ma J."/>
        </authorList>
    </citation>
    <scope>NUCLEOTIDE SEQUENCE [LARGE SCALE GENOMIC DNA]</scope>
    <source>
        <strain evidence="2">CCUG 60898</strain>
    </source>
</reference>
<dbReference type="Pfam" id="PF14352">
    <property type="entry name" value="DUF4402"/>
    <property type="match status" value="1"/>
</dbReference>
<organism evidence="1 2">
    <name type="scientific">Salinimicrobium gaetbulicola</name>
    <dbReference type="NCBI Taxonomy" id="999702"/>
    <lineage>
        <taxon>Bacteria</taxon>
        <taxon>Pseudomonadati</taxon>
        <taxon>Bacteroidota</taxon>
        <taxon>Flavobacteriia</taxon>
        <taxon>Flavobacteriales</taxon>
        <taxon>Flavobacteriaceae</taxon>
        <taxon>Salinimicrobium</taxon>
    </lineage>
</organism>